<evidence type="ECO:0000256" key="1">
    <source>
        <dbReference type="SAM" id="MobiDB-lite"/>
    </source>
</evidence>
<gene>
    <name evidence="2" type="ORF">PCOR1329_LOCUS44827</name>
</gene>
<protein>
    <recommendedName>
        <fullName evidence="4">Anaphase-promoting complex subunit 11</fullName>
    </recommendedName>
</protein>
<comment type="caution">
    <text evidence="2">The sequence shown here is derived from an EMBL/GenBank/DDBJ whole genome shotgun (WGS) entry which is preliminary data.</text>
</comment>
<feature type="non-terminal residue" evidence="2">
    <location>
        <position position="1"/>
    </location>
</feature>
<feature type="region of interest" description="Disordered" evidence="1">
    <location>
        <begin position="64"/>
        <end position="106"/>
    </location>
</feature>
<evidence type="ECO:0000313" key="2">
    <source>
        <dbReference type="EMBL" id="CAK0853305.1"/>
    </source>
</evidence>
<evidence type="ECO:0008006" key="4">
    <source>
        <dbReference type="Google" id="ProtNLM"/>
    </source>
</evidence>
<evidence type="ECO:0000313" key="3">
    <source>
        <dbReference type="Proteomes" id="UP001189429"/>
    </source>
</evidence>
<accession>A0ABN9U524</accession>
<feature type="compositionally biased region" description="Low complexity" evidence="1">
    <location>
        <begin position="24"/>
        <end position="34"/>
    </location>
</feature>
<reference evidence="2" key="1">
    <citation type="submission" date="2023-10" db="EMBL/GenBank/DDBJ databases">
        <authorList>
            <person name="Chen Y."/>
            <person name="Shah S."/>
            <person name="Dougan E. K."/>
            <person name="Thang M."/>
            <person name="Chan C."/>
        </authorList>
    </citation>
    <scope>NUCLEOTIDE SEQUENCE [LARGE SCALE GENOMIC DNA]</scope>
</reference>
<feature type="region of interest" description="Disordered" evidence="1">
    <location>
        <begin position="23"/>
        <end position="51"/>
    </location>
</feature>
<keyword evidence="3" id="KW-1185">Reference proteome</keyword>
<name>A0ABN9U524_9DINO</name>
<sequence length="106" mass="10740">VCISRWLYSANTCAICRRDLSSIPATPAVGAPPAAERRTGPPQLRSQRQHVAVAQLPLSPATGTSAPAIFGSPLSGVVPDGSPGAGVHQAADAAALARPGRPGQWP</sequence>
<proteinExistence type="predicted"/>
<organism evidence="2 3">
    <name type="scientific">Prorocentrum cordatum</name>
    <dbReference type="NCBI Taxonomy" id="2364126"/>
    <lineage>
        <taxon>Eukaryota</taxon>
        <taxon>Sar</taxon>
        <taxon>Alveolata</taxon>
        <taxon>Dinophyceae</taxon>
        <taxon>Prorocentrales</taxon>
        <taxon>Prorocentraceae</taxon>
        <taxon>Prorocentrum</taxon>
    </lineage>
</organism>
<dbReference type="Proteomes" id="UP001189429">
    <property type="component" value="Unassembled WGS sequence"/>
</dbReference>
<dbReference type="EMBL" id="CAUYUJ010015387">
    <property type="protein sequence ID" value="CAK0853305.1"/>
    <property type="molecule type" value="Genomic_DNA"/>
</dbReference>